<dbReference type="InterPro" id="IPR013762">
    <property type="entry name" value="Integrase-like_cat_sf"/>
</dbReference>
<evidence type="ECO:0000259" key="3">
    <source>
        <dbReference type="PROSITE" id="PS51898"/>
    </source>
</evidence>
<evidence type="ECO:0000256" key="2">
    <source>
        <dbReference type="ARBA" id="ARBA00023172"/>
    </source>
</evidence>
<dbReference type="GO" id="GO:0006310">
    <property type="term" value="P:DNA recombination"/>
    <property type="evidence" value="ECO:0007669"/>
    <property type="project" value="UniProtKB-KW"/>
</dbReference>
<name>A0A5C6LPB0_9BACT</name>
<dbReference type="InterPro" id="IPR011010">
    <property type="entry name" value="DNA_brk_join_enz"/>
</dbReference>
<dbReference type="PROSITE" id="PS51898">
    <property type="entry name" value="TYR_RECOMBINASE"/>
    <property type="match status" value="1"/>
</dbReference>
<reference evidence="4 5" key="1">
    <citation type="submission" date="2019-08" db="EMBL/GenBank/DDBJ databases">
        <title>Whole genome sequencing of chitin degrading bacteria Chitinophaga pinensis YS16.</title>
        <authorList>
            <person name="Singh R.P."/>
            <person name="Manchanda G."/>
            <person name="Maurya I.K."/>
            <person name="Joshi N.K."/>
            <person name="Srivastava A.K."/>
        </authorList>
    </citation>
    <scope>NUCLEOTIDE SEQUENCE [LARGE SCALE GENOMIC DNA]</scope>
    <source>
        <strain evidence="4 5">YS-16</strain>
    </source>
</reference>
<evidence type="ECO:0000256" key="1">
    <source>
        <dbReference type="ARBA" id="ARBA00023125"/>
    </source>
</evidence>
<dbReference type="AlphaFoldDB" id="A0A5C6LPB0"/>
<proteinExistence type="predicted"/>
<sequence>MNIGSYLNRKKDKRIYYYDYGRGPGKRPAVGVFTYTKPQNQTQKNHNKQVLDLIEVKKSQTIIEQQSIGTAYIPPHKFKANFLDYYEEYVEQNKVDGNRALQNSFTQFKEFIKRDFISPIDITENICKEFRKYLLAKYNGETPQGYYTRFKWVLNAATKDKYYQENPTEDVSAIANPSTTLKENLEVEEYLALIKTPCLNEEVRFAFIFCCYTGLRWVDVERVWDNDILEDVLTTRIIQKKTGLPVTLTLHPIAQAIIKIQRKKRASTTGNKKLFQIPGRNGCNKILEQWVAAAKILKRITWSCARLSFAILLRDALVDDVTIAALMGHATPKQVNKTYRRYRAKDQLATIMKLPSADIDKYFLHLPE</sequence>
<dbReference type="SUPFAM" id="SSF56349">
    <property type="entry name" value="DNA breaking-rejoining enzymes"/>
    <property type="match status" value="1"/>
</dbReference>
<keyword evidence="5" id="KW-1185">Reference proteome</keyword>
<dbReference type="Pfam" id="PF13102">
    <property type="entry name" value="Phage_int_SAM_5"/>
    <property type="match status" value="1"/>
</dbReference>
<dbReference type="GO" id="GO:0015074">
    <property type="term" value="P:DNA integration"/>
    <property type="evidence" value="ECO:0007669"/>
    <property type="project" value="InterPro"/>
</dbReference>
<organism evidence="4 5">
    <name type="scientific">Chitinophaga pinensis</name>
    <dbReference type="NCBI Taxonomy" id="79329"/>
    <lineage>
        <taxon>Bacteria</taxon>
        <taxon>Pseudomonadati</taxon>
        <taxon>Bacteroidota</taxon>
        <taxon>Chitinophagia</taxon>
        <taxon>Chitinophagales</taxon>
        <taxon>Chitinophagaceae</taxon>
        <taxon>Chitinophaga</taxon>
    </lineage>
</organism>
<evidence type="ECO:0000313" key="5">
    <source>
        <dbReference type="Proteomes" id="UP000318815"/>
    </source>
</evidence>
<dbReference type="GO" id="GO:0003677">
    <property type="term" value="F:DNA binding"/>
    <property type="evidence" value="ECO:0007669"/>
    <property type="project" value="UniProtKB-KW"/>
</dbReference>
<feature type="domain" description="Tyr recombinase" evidence="3">
    <location>
        <begin position="180"/>
        <end position="353"/>
    </location>
</feature>
<dbReference type="RefSeq" id="WP_146307017.1">
    <property type="nucleotide sequence ID" value="NZ_VOHS01000027.1"/>
</dbReference>
<dbReference type="InterPro" id="IPR025269">
    <property type="entry name" value="SAM-like_dom"/>
</dbReference>
<dbReference type="Pfam" id="PF00589">
    <property type="entry name" value="Phage_integrase"/>
    <property type="match status" value="1"/>
</dbReference>
<dbReference type="OrthoDB" id="9806835at2"/>
<protein>
    <submittedName>
        <fullName evidence="4">Site-specific integrase</fullName>
    </submittedName>
</protein>
<comment type="caution">
    <text evidence="4">The sequence shown here is derived from an EMBL/GenBank/DDBJ whole genome shotgun (WGS) entry which is preliminary data.</text>
</comment>
<dbReference type="Gene3D" id="1.10.150.130">
    <property type="match status" value="1"/>
</dbReference>
<dbReference type="InterPro" id="IPR010998">
    <property type="entry name" value="Integrase_recombinase_N"/>
</dbReference>
<keyword evidence="2" id="KW-0233">DNA recombination</keyword>
<dbReference type="Gene3D" id="1.10.443.10">
    <property type="entry name" value="Intergrase catalytic core"/>
    <property type="match status" value="1"/>
</dbReference>
<dbReference type="Proteomes" id="UP000318815">
    <property type="component" value="Unassembled WGS sequence"/>
</dbReference>
<keyword evidence="1" id="KW-0238">DNA-binding</keyword>
<dbReference type="InterPro" id="IPR002104">
    <property type="entry name" value="Integrase_catalytic"/>
</dbReference>
<accession>A0A5C6LPB0</accession>
<gene>
    <name evidence="4" type="ORF">FEF09_21500</name>
</gene>
<evidence type="ECO:0000313" key="4">
    <source>
        <dbReference type="EMBL" id="TWV98000.1"/>
    </source>
</evidence>
<dbReference type="EMBL" id="VOHS01000027">
    <property type="protein sequence ID" value="TWV98000.1"/>
    <property type="molecule type" value="Genomic_DNA"/>
</dbReference>